<feature type="signal peptide" evidence="1">
    <location>
        <begin position="1"/>
        <end position="31"/>
    </location>
</feature>
<keyword evidence="1" id="KW-0732">Signal</keyword>
<organism evidence="2 3">
    <name type="scientific">Pedobacter frigidisoli</name>
    <dbReference type="NCBI Taxonomy" id="2530455"/>
    <lineage>
        <taxon>Bacteria</taxon>
        <taxon>Pseudomonadati</taxon>
        <taxon>Bacteroidota</taxon>
        <taxon>Sphingobacteriia</taxon>
        <taxon>Sphingobacteriales</taxon>
        <taxon>Sphingobacteriaceae</taxon>
        <taxon>Pedobacter</taxon>
    </lineage>
</organism>
<evidence type="ECO:0008006" key="4">
    <source>
        <dbReference type="Google" id="ProtNLM"/>
    </source>
</evidence>
<evidence type="ECO:0000256" key="1">
    <source>
        <dbReference type="SAM" id="SignalP"/>
    </source>
</evidence>
<accession>A0A4R0P097</accession>
<sequence>MGSRIKSKCKNLFVFVMVIWGLAISAASCKAQNYNEIFRQKKTQEKYLLKQVAYLKLYADQAWKGYKLVSGGLETINDFTSGEFKLHEAFISALSKVSLLVRKDVRVEEIVKFQLGINSSFRALQKSSALSPAPNSEYYKAVQEEVMAECNADLDELLDVVLSGDLEMSDSERLSRVKKIHTSMQEKAGFTRWFCTEAQLLLQSQKLEKLDIESIRRLYEKN</sequence>
<dbReference type="OrthoDB" id="673795at2"/>
<dbReference type="RefSeq" id="WP_131559073.1">
    <property type="nucleotide sequence ID" value="NZ_SJSN01000008.1"/>
</dbReference>
<name>A0A4R0P097_9SPHI</name>
<dbReference type="PROSITE" id="PS51257">
    <property type="entry name" value="PROKAR_LIPOPROTEIN"/>
    <property type="match status" value="1"/>
</dbReference>
<keyword evidence="3" id="KW-1185">Reference proteome</keyword>
<reference evidence="2 3" key="1">
    <citation type="submission" date="2019-02" db="EMBL/GenBank/DDBJ databases">
        <title>Pedobacter sp. RP-3-11 sp. nov., isolated from Arctic soil.</title>
        <authorList>
            <person name="Dahal R.H."/>
        </authorList>
    </citation>
    <scope>NUCLEOTIDE SEQUENCE [LARGE SCALE GENOMIC DNA]</scope>
    <source>
        <strain evidence="2 3">RP-3-11</strain>
    </source>
</reference>
<evidence type="ECO:0000313" key="2">
    <source>
        <dbReference type="EMBL" id="TCD08591.1"/>
    </source>
</evidence>
<dbReference type="EMBL" id="SJSN01000008">
    <property type="protein sequence ID" value="TCD08591.1"/>
    <property type="molecule type" value="Genomic_DNA"/>
</dbReference>
<gene>
    <name evidence="2" type="ORF">EZ449_12175</name>
</gene>
<comment type="caution">
    <text evidence="2">The sequence shown here is derived from an EMBL/GenBank/DDBJ whole genome shotgun (WGS) entry which is preliminary data.</text>
</comment>
<feature type="chain" id="PRO_5020800483" description="TerB family tellurite resistance protein" evidence="1">
    <location>
        <begin position="32"/>
        <end position="222"/>
    </location>
</feature>
<dbReference type="Proteomes" id="UP000291485">
    <property type="component" value="Unassembled WGS sequence"/>
</dbReference>
<dbReference type="AlphaFoldDB" id="A0A4R0P097"/>
<proteinExistence type="predicted"/>
<evidence type="ECO:0000313" key="3">
    <source>
        <dbReference type="Proteomes" id="UP000291485"/>
    </source>
</evidence>
<protein>
    <recommendedName>
        <fullName evidence="4">TerB family tellurite resistance protein</fullName>
    </recommendedName>
</protein>